<dbReference type="AlphaFoldDB" id="A0A285P5I1"/>
<accession>A0A285P5I1</accession>
<dbReference type="Proteomes" id="UP000218627">
    <property type="component" value="Unassembled WGS sequence"/>
</dbReference>
<protein>
    <recommendedName>
        <fullName evidence="4">Fibronectin type-III domain-containing protein</fullName>
    </recommendedName>
</protein>
<evidence type="ECO:0008006" key="4">
    <source>
        <dbReference type="Google" id="ProtNLM"/>
    </source>
</evidence>
<proteinExistence type="predicted"/>
<dbReference type="RefSeq" id="WP_096603276.1">
    <property type="nucleotide sequence ID" value="NZ_OBEN01000012.1"/>
</dbReference>
<evidence type="ECO:0000256" key="1">
    <source>
        <dbReference type="SAM" id="SignalP"/>
    </source>
</evidence>
<feature type="signal peptide" evidence="1">
    <location>
        <begin position="1"/>
        <end position="18"/>
    </location>
</feature>
<dbReference type="EMBL" id="OBEN01000012">
    <property type="protein sequence ID" value="SNZ16527.1"/>
    <property type="molecule type" value="Genomic_DNA"/>
</dbReference>
<gene>
    <name evidence="2" type="ORF">SAMN06265353_1630</name>
</gene>
<name>A0A285P5I1_9AQUI</name>
<keyword evidence="3" id="KW-1185">Reference proteome</keyword>
<sequence>MLYLFLLPLLLLSCGVKTNPQPLPEPVVEVKRIGSKVYVQSLQGEIQVEGFEKSGEWFVKEQSSAFCFKVKRLGGRTEKFCVKRAVETKPAVYIREDQESVLIRAEGFPSYRLYPVLDGSVRLSEGVEFKGEYKIGKDYYKRCYAITGVVEGQESQPYEFCIASKPAPPIKDVQRLEYQVVSGKIYIFWSYTPDELFSEFVIYKNGKKVGSTEAYMYEDNLPEEKTTYTVKVKNKLGFESPGVSIAYSP</sequence>
<keyword evidence="1" id="KW-0732">Signal</keyword>
<organism evidence="2 3">
    <name type="scientific">Hydrogenobacter hydrogenophilus</name>
    <dbReference type="NCBI Taxonomy" id="35835"/>
    <lineage>
        <taxon>Bacteria</taxon>
        <taxon>Pseudomonadati</taxon>
        <taxon>Aquificota</taxon>
        <taxon>Aquificia</taxon>
        <taxon>Aquificales</taxon>
        <taxon>Aquificaceae</taxon>
        <taxon>Hydrogenobacter</taxon>
    </lineage>
</organism>
<feature type="chain" id="PRO_5012357410" description="Fibronectin type-III domain-containing protein" evidence="1">
    <location>
        <begin position="19"/>
        <end position="249"/>
    </location>
</feature>
<dbReference type="OrthoDB" id="13499at2"/>
<evidence type="ECO:0000313" key="2">
    <source>
        <dbReference type="EMBL" id="SNZ16527.1"/>
    </source>
</evidence>
<evidence type="ECO:0000313" key="3">
    <source>
        <dbReference type="Proteomes" id="UP000218627"/>
    </source>
</evidence>
<reference evidence="3" key="1">
    <citation type="submission" date="2017-09" db="EMBL/GenBank/DDBJ databases">
        <authorList>
            <person name="Varghese N."/>
            <person name="Submissions S."/>
        </authorList>
    </citation>
    <scope>NUCLEOTIDE SEQUENCE [LARGE SCALE GENOMIC DNA]</scope>
    <source>
        <strain evidence="3">DSM 2913</strain>
    </source>
</reference>